<reference evidence="2" key="1">
    <citation type="submission" date="2022-11" db="UniProtKB">
        <authorList>
            <consortium name="WormBaseParasite"/>
        </authorList>
    </citation>
    <scope>IDENTIFICATION</scope>
</reference>
<name>A0AC35EXK2_9BILA</name>
<organism evidence="1 2">
    <name type="scientific">Panagrolaimus sp. PS1159</name>
    <dbReference type="NCBI Taxonomy" id="55785"/>
    <lineage>
        <taxon>Eukaryota</taxon>
        <taxon>Metazoa</taxon>
        <taxon>Ecdysozoa</taxon>
        <taxon>Nematoda</taxon>
        <taxon>Chromadorea</taxon>
        <taxon>Rhabditida</taxon>
        <taxon>Tylenchina</taxon>
        <taxon>Panagrolaimomorpha</taxon>
        <taxon>Panagrolaimoidea</taxon>
        <taxon>Panagrolaimidae</taxon>
        <taxon>Panagrolaimus</taxon>
    </lineage>
</organism>
<dbReference type="WBParaSite" id="PS1159_v2.g11071.t1">
    <property type="protein sequence ID" value="PS1159_v2.g11071.t1"/>
    <property type="gene ID" value="PS1159_v2.g11071"/>
</dbReference>
<evidence type="ECO:0000313" key="1">
    <source>
        <dbReference type="Proteomes" id="UP000887580"/>
    </source>
</evidence>
<accession>A0AC35EXK2</accession>
<sequence length="621" mass="67672">MTTKDYCLPFKDKQKIVVDDFSNDQYSNLNLNYNHQSSDGFFVHSKSVEIKSKKLLNDGFYDINDSQNRNISLNKFSKTLPNSNIGYKSPRNLKKFKSDSKNVKNSTLSLHIAAFKNSNEALNLDKTFENFIKDGKLCSAKKWKSANYIFNCSETIIQNTFEFPRQQENDKSLDPEVSQFKASQRLFNPNKPVVPKKPAYLKKTQHENLNSSQTPYVLSHYLPYQSANQRPQLEPSTNYSITHQFDSTQPRVQHPKMPPPPPPAPPPPPGLLNVPKATNERSKLLTDIQKGARLKKTVTNDRSAPLVAGAKPAASNDNNTGIKLSHPGNSSTSSSAPSAGGLGGLFANGMPKKPSDNKNKKYPAPEMKPGPPPVSVIKAATTSSVVPPPKPLNSLSIKQDGNTTHFPSNVNSAPQTTNSVPPPPPPMPQMKQKAPPPEAPPATAKPNQTQKFSTIRPPPPASKPQQLRRTGSSEEAAPSPQTSRPVARPAAPPPPPPSRPPVRSTPSIDEDNEPPPPPPPPRHTSVAAPSAANASWQSSNTSIASTGHSRPLQSSIQKTSSSSLSSAGNFNNSHKSLNSGGSGMIRPFEERFHFLSINELPPPEPFKNFPKTYDQPRTAAN</sequence>
<dbReference type="Proteomes" id="UP000887580">
    <property type="component" value="Unplaced"/>
</dbReference>
<proteinExistence type="predicted"/>
<protein>
    <submittedName>
        <fullName evidence="2">WH2 domain-containing protein</fullName>
    </submittedName>
</protein>
<evidence type="ECO:0000313" key="2">
    <source>
        <dbReference type="WBParaSite" id="PS1159_v2.g11071.t1"/>
    </source>
</evidence>